<dbReference type="eggNOG" id="COG3420">
    <property type="taxonomic scope" value="Bacteria"/>
</dbReference>
<dbReference type="STRING" id="983920.Y88_2987"/>
<dbReference type="InterPro" id="IPR012334">
    <property type="entry name" value="Pectin_lyas_fold"/>
</dbReference>
<comment type="caution">
    <text evidence="2">The sequence shown here is derived from an EMBL/GenBank/DDBJ whole genome shotgun (WGS) entry which is preliminary data.</text>
</comment>
<evidence type="ECO:0000313" key="3">
    <source>
        <dbReference type="Proteomes" id="UP000004728"/>
    </source>
</evidence>
<dbReference type="SUPFAM" id="SSF51126">
    <property type="entry name" value="Pectin lyase-like"/>
    <property type="match status" value="1"/>
</dbReference>
<evidence type="ECO:0000313" key="2">
    <source>
        <dbReference type="EMBL" id="EGD57661.1"/>
    </source>
</evidence>
<dbReference type="Proteomes" id="UP000004728">
    <property type="component" value="Unassembled WGS sequence"/>
</dbReference>
<reference evidence="2 3" key="1">
    <citation type="journal article" date="2012" name="J. Bacteriol.">
        <title>Draft Genome Sequence of Novosphingobium nitrogenifigens Y88T.</title>
        <authorList>
            <person name="Strabala T.J."/>
            <person name="Macdonald L."/>
            <person name="Liu V."/>
            <person name="Smit A.M."/>
        </authorList>
    </citation>
    <scope>NUCLEOTIDE SEQUENCE [LARGE SCALE GENOMIC DNA]</scope>
    <source>
        <strain evidence="2 3">DSM 19370</strain>
    </source>
</reference>
<dbReference type="EMBL" id="AEWJ01000054">
    <property type="protein sequence ID" value="EGD57661.1"/>
    <property type="molecule type" value="Genomic_DNA"/>
</dbReference>
<evidence type="ECO:0000256" key="1">
    <source>
        <dbReference type="SAM" id="SignalP"/>
    </source>
</evidence>
<organism evidence="2 3">
    <name type="scientific">Novosphingobium nitrogenifigens DSM 19370</name>
    <dbReference type="NCBI Taxonomy" id="983920"/>
    <lineage>
        <taxon>Bacteria</taxon>
        <taxon>Pseudomonadati</taxon>
        <taxon>Pseudomonadota</taxon>
        <taxon>Alphaproteobacteria</taxon>
        <taxon>Sphingomonadales</taxon>
        <taxon>Sphingomonadaceae</taxon>
        <taxon>Novosphingobium</taxon>
    </lineage>
</organism>
<dbReference type="InParanoid" id="F1ZCD2"/>
<dbReference type="HOGENOM" id="CLU_874067_0_0_5"/>
<dbReference type="OrthoDB" id="7237303at2"/>
<dbReference type="AlphaFoldDB" id="F1ZCD2"/>
<gene>
    <name evidence="2" type="ORF">Y88_2987</name>
</gene>
<accession>F1ZCD2</accession>
<dbReference type="InterPro" id="IPR011050">
    <property type="entry name" value="Pectin_lyase_fold/virulence"/>
</dbReference>
<feature type="chain" id="PRO_5003277968" evidence="1">
    <location>
        <begin position="25"/>
        <end position="316"/>
    </location>
</feature>
<proteinExistence type="predicted"/>
<keyword evidence="1" id="KW-0732">Signal</keyword>
<feature type="signal peptide" evidence="1">
    <location>
        <begin position="1"/>
        <end position="24"/>
    </location>
</feature>
<dbReference type="RefSeq" id="WP_008071079.1">
    <property type="nucleotide sequence ID" value="NZ_AQWK01000008.1"/>
</dbReference>
<name>F1ZCD2_9SPHN</name>
<dbReference type="Gene3D" id="2.160.20.10">
    <property type="entry name" value="Single-stranded right-handed beta-helix, Pectin lyase-like"/>
    <property type="match status" value="1"/>
</dbReference>
<protein>
    <submittedName>
        <fullName evidence="2">Uncharacterized protein</fullName>
    </submittedName>
</protein>
<keyword evidence="3" id="KW-1185">Reference proteome</keyword>
<sequence length="316" mass="33844">MSRPARLAAAVLVAAFLPGGAVLADGARAPYTLAETGQRFAALQDAVNAIGDRSGTIMIEPGTYRDCAVQTKGEVAFLAEVPGKTIFDGAICEGKAALVVRGRGTRVEGMIFQNQRVDDGNGAGIRLEHGNLVVRQSWFRDSEEGILSADDPDSSVLIEHSTFSRLGRCDRGLSCAHAVYFGDYASVTVRNSRFEAGRGGHYVKSRAARIEVTDCSFDDSAGRSSNYMIDLSNGATGSIRGNWFVDGPDKENRTTFISNAPEGHKHSADGLVIEDNVARMVPGAKYTTAFFVDWSGDAIRLGANTIGAGIKRFERR</sequence>